<organism evidence="1">
    <name type="scientific">Candidatus Methanomethylicus mesodigestus</name>
    <dbReference type="NCBI Taxonomy" id="1867258"/>
    <lineage>
        <taxon>Archaea</taxon>
        <taxon>Thermoproteota</taxon>
        <taxon>Methanosuratincolia</taxon>
        <taxon>Candidatus Methanomethylicales</taxon>
        <taxon>Candidatus Methanomethylicaceae</taxon>
        <taxon>Candidatus Methanomethylicus</taxon>
    </lineage>
</organism>
<reference evidence="1" key="1">
    <citation type="journal article" date="2020" name="mSystems">
        <title>Genome- and Community-Level Interaction Insights into Carbon Utilization and Element Cycling Functions of Hydrothermarchaeota in Hydrothermal Sediment.</title>
        <authorList>
            <person name="Zhou Z."/>
            <person name="Liu Y."/>
            <person name="Xu W."/>
            <person name="Pan J."/>
            <person name="Luo Z.H."/>
            <person name="Li M."/>
        </authorList>
    </citation>
    <scope>NUCLEOTIDE SEQUENCE [LARGE SCALE GENOMIC DNA]</scope>
    <source>
        <strain evidence="1">SpSt-468</strain>
    </source>
</reference>
<dbReference type="AlphaFoldDB" id="A0A7C3IS92"/>
<dbReference type="EMBL" id="DSTX01000002">
    <property type="protein sequence ID" value="HFK19992.1"/>
    <property type="molecule type" value="Genomic_DNA"/>
</dbReference>
<protein>
    <submittedName>
        <fullName evidence="1">Transcription elongation factor NusA</fullName>
    </submittedName>
</protein>
<comment type="caution">
    <text evidence="1">The sequence shown here is derived from an EMBL/GenBank/DDBJ whole genome shotgun (WGS) entry which is preliminary data.</text>
</comment>
<keyword evidence="1" id="KW-0251">Elongation factor</keyword>
<gene>
    <name evidence="1" type="ORF">ENS19_01780</name>
</gene>
<sequence>MKTPICYFCAKSGVLCPRCQEKLDKGEITDADVEVSKWFIDSELKNPGLKDHVIHRTVKLPRMMIIMVSGGSGANRALLSKISKQLSDEKRINVRIIEKTSSIKRLLEQIVTPARVMGANTVWLPDGSWESTIRMPRADMRKMPLDASSAEEAIRILTGEVIHIIFE</sequence>
<accession>A0A7C3IS92</accession>
<proteinExistence type="predicted"/>
<keyword evidence="1" id="KW-0648">Protein biosynthesis</keyword>
<dbReference type="GO" id="GO:0003746">
    <property type="term" value="F:translation elongation factor activity"/>
    <property type="evidence" value="ECO:0007669"/>
    <property type="project" value="UniProtKB-KW"/>
</dbReference>
<name>A0A7C3IS92_9CREN</name>
<evidence type="ECO:0000313" key="1">
    <source>
        <dbReference type="EMBL" id="HFK19992.1"/>
    </source>
</evidence>